<comment type="caution">
    <text evidence="2">The sequence shown here is derived from an EMBL/GenBank/DDBJ whole genome shotgun (WGS) entry which is preliminary data.</text>
</comment>
<reference evidence="2 3" key="1">
    <citation type="submission" date="2018-04" db="EMBL/GenBank/DDBJ databases">
        <title>Genomic Encyclopedia of Type Strains, Phase III (KMG-III): the genomes of soil and plant-associated and newly described type strains.</title>
        <authorList>
            <person name="Whitman W."/>
        </authorList>
    </citation>
    <scope>NUCLEOTIDE SEQUENCE [LARGE SCALE GENOMIC DNA]</scope>
    <source>
        <strain evidence="2 3">KA25</strain>
    </source>
</reference>
<evidence type="ECO:0000313" key="3">
    <source>
        <dbReference type="Proteomes" id="UP000244060"/>
    </source>
</evidence>
<feature type="transmembrane region" description="Helical" evidence="1">
    <location>
        <begin position="84"/>
        <end position="102"/>
    </location>
</feature>
<keyword evidence="1" id="KW-1133">Transmembrane helix</keyword>
<feature type="transmembrane region" description="Helical" evidence="1">
    <location>
        <begin position="20"/>
        <end position="39"/>
    </location>
</feature>
<feature type="transmembrane region" description="Helical" evidence="1">
    <location>
        <begin position="46"/>
        <end position="78"/>
    </location>
</feature>
<dbReference type="EMBL" id="QAOT01000024">
    <property type="protein sequence ID" value="PTR12510.1"/>
    <property type="molecule type" value="Genomic_DNA"/>
</dbReference>
<dbReference type="AlphaFoldDB" id="A0A2T5JSX8"/>
<gene>
    <name evidence="2" type="ORF">C8J28_12410</name>
</gene>
<organism evidence="2 3">
    <name type="scientific">Cereibacter azotoformans</name>
    <dbReference type="NCBI Taxonomy" id="43057"/>
    <lineage>
        <taxon>Bacteria</taxon>
        <taxon>Pseudomonadati</taxon>
        <taxon>Pseudomonadota</taxon>
        <taxon>Alphaproteobacteria</taxon>
        <taxon>Rhodobacterales</taxon>
        <taxon>Paracoccaceae</taxon>
        <taxon>Cereibacter</taxon>
    </lineage>
</organism>
<sequence length="103" mass="10844">MELPRPSRLGYPFIANRPVLYIGYLFLTVAFLATMALAAELPKGHLAGFLLGLAFLVHAAVVLMVTGLAALGLIATLFVLGTSLGQVLLVGTGLSWLAAWAYS</sequence>
<evidence type="ECO:0000256" key="1">
    <source>
        <dbReference type="SAM" id="Phobius"/>
    </source>
</evidence>
<dbReference type="RefSeq" id="WP_108222389.1">
    <property type="nucleotide sequence ID" value="NZ_QAOT01000024.1"/>
</dbReference>
<keyword evidence="3" id="KW-1185">Reference proteome</keyword>
<accession>A0A2T5JSX8</accession>
<proteinExistence type="predicted"/>
<evidence type="ECO:0000313" key="2">
    <source>
        <dbReference type="EMBL" id="PTR12510.1"/>
    </source>
</evidence>
<keyword evidence="1" id="KW-0812">Transmembrane</keyword>
<protein>
    <submittedName>
        <fullName evidence="2">Uncharacterized protein</fullName>
    </submittedName>
</protein>
<keyword evidence="1" id="KW-0472">Membrane</keyword>
<name>A0A2T5JSX8_9RHOB</name>
<dbReference type="Proteomes" id="UP000244060">
    <property type="component" value="Unassembled WGS sequence"/>
</dbReference>